<name>A0A9E5JPD0_9MICO</name>
<keyword evidence="2" id="KW-0472">Membrane</keyword>
<dbReference type="EMBL" id="VIKT02000005">
    <property type="protein sequence ID" value="NHF62437.1"/>
    <property type="molecule type" value="Genomic_DNA"/>
</dbReference>
<gene>
    <name evidence="3" type="ORF">FK219_004140</name>
</gene>
<evidence type="ECO:0000313" key="3">
    <source>
        <dbReference type="EMBL" id="NHF62437.1"/>
    </source>
</evidence>
<keyword evidence="2" id="KW-1133">Transmembrane helix</keyword>
<reference evidence="3 4" key="1">
    <citation type="submission" date="2020-03" db="EMBL/GenBank/DDBJ databases">
        <title>Chryseoglobus sp. isolated from a deep-sea seamount.</title>
        <authorList>
            <person name="Zhang D.-C."/>
        </authorList>
    </citation>
    <scope>NUCLEOTIDE SEQUENCE [LARGE SCALE GENOMIC DNA]</scope>
    <source>
        <strain evidence="3 4">KN1116</strain>
    </source>
</reference>
<evidence type="ECO:0000313" key="4">
    <source>
        <dbReference type="Proteomes" id="UP000818266"/>
    </source>
</evidence>
<feature type="region of interest" description="Disordered" evidence="1">
    <location>
        <begin position="131"/>
        <end position="154"/>
    </location>
</feature>
<keyword evidence="4" id="KW-1185">Reference proteome</keyword>
<feature type="transmembrane region" description="Helical" evidence="2">
    <location>
        <begin position="7"/>
        <end position="29"/>
    </location>
</feature>
<evidence type="ECO:0000256" key="2">
    <source>
        <dbReference type="SAM" id="Phobius"/>
    </source>
</evidence>
<organism evidence="3 4">
    <name type="scientific">Microcella pacifica</name>
    <dbReference type="NCBI Taxonomy" id="2591847"/>
    <lineage>
        <taxon>Bacteria</taxon>
        <taxon>Bacillati</taxon>
        <taxon>Actinomycetota</taxon>
        <taxon>Actinomycetes</taxon>
        <taxon>Micrococcales</taxon>
        <taxon>Microbacteriaceae</taxon>
        <taxon>Microcella</taxon>
    </lineage>
</organism>
<sequence>MTTAERWWLWSQPLVAAIALLAGIAAWILQAIDQYALLPSVQSVVTGTFVLPGLGVSLALNHVIVLRRAVPVLTSGEKLLLVAQYALAIIVVATSLDPAALLLGYLLWPLLIVAAVSACVVMARTTRADRRGEPWRSPLSTSTDEVPLVDSSAH</sequence>
<feature type="transmembrane region" description="Helical" evidence="2">
    <location>
        <begin position="102"/>
        <end position="123"/>
    </location>
</feature>
<comment type="caution">
    <text evidence="3">The sequence shown here is derived from an EMBL/GenBank/DDBJ whole genome shotgun (WGS) entry which is preliminary data.</text>
</comment>
<dbReference type="Proteomes" id="UP000818266">
    <property type="component" value="Unassembled WGS sequence"/>
</dbReference>
<dbReference type="OrthoDB" id="5118663at2"/>
<keyword evidence="2" id="KW-0812">Transmembrane</keyword>
<feature type="transmembrane region" description="Helical" evidence="2">
    <location>
        <begin position="49"/>
        <end position="67"/>
    </location>
</feature>
<protein>
    <submittedName>
        <fullName evidence="3">Uncharacterized protein</fullName>
    </submittedName>
</protein>
<proteinExistence type="predicted"/>
<accession>A0A9E5JPD0</accession>
<dbReference type="RefSeq" id="WP_152583172.1">
    <property type="nucleotide sequence ID" value="NZ_JAVJPO010000011.1"/>
</dbReference>
<evidence type="ECO:0000256" key="1">
    <source>
        <dbReference type="SAM" id="MobiDB-lite"/>
    </source>
</evidence>
<dbReference type="AlphaFoldDB" id="A0A9E5JPD0"/>
<feature type="transmembrane region" description="Helical" evidence="2">
    <location>
        <begin position="79"/>
        <end position="96"/>
    </location>
</feature>